<evidence type="ECO:0000313" key="4">
    <source>
        <dbReference type="Proteomes" id="UP000545761"/>
    </source>
</evidence>
<proteinExistence type="predicted"/>
<feature type="transmembrane region" description="Helical" evidence="2">
    <location>
        <begin position="75"/>
        <end position="94"/>
    </location>
</feature>
<comment type="caution">
    <text evidence="3">The sequence shown here is derived from an EMBL/GenBank/DDBJ whole genome shotgun (WGS) entry which is preliminary data.</text>
</comment>
<evidence type="ECO:0000313" key="3">
    <source>
        <dbReference type="EMBL" id="MBA2949670.1"/>
    </source>
</evidence>
<name>A0A7W0IBM2_9ACTN</name>
<evidence type="ECO:0000256" key="1">
    <source>
        <dbReference type="SAM" id="MobiDB-lite"/>
    </source>
</evidence>
<dbReference type="Proteomes" id="UP000545761">
    <property type="component" value="Unassembled WGS sequence"/>
</dbReference>
<feature type="compositionally biased region" description="Pro residues" evidence="1">
    <location>
        <begin position="126"/>
        <end position="136"/>
    </location>
</feature>
<accession>A0A7W0IBM2</accession>
<keyword evidence="2" id="KW-0812">Transmembrane</keyword>
<reference evidence="3 4" key="1">
    <citation type="submission" date="2020-07" db="EMBL/GenBank/DDBJ databases">
        <title>Streptomyces isolated from Indian soil.</title>
        <authorList>
            <person name="Mandal S."/>
            <person name="Maiti P.K."/>
        </authorList>
    </citation>
    <scope>NUCLEOTIDE SEQUENCE [LARGE SCALE GENOMIC DNA]</scope>
    <source>
        <strain evidence="3 4">PSKA28</strain>
    </source>
</reference>
<protein>
    <submittedName>
        <fullName evidence="3">Uncharacterized protein</fullName>
    </submittedName>
</protein>
<keyword evidence="2" id="KW-0472">Membrane</keyword>
<evidence type="ECO:0000256" key="2">
    <source>
        <dbReference type="SAM" id="Phobius"/>
    </source>
</evidence>
<organism evidence="3 4">
    <name type="scientific">Streptomyces himalayensis subsp. himalayensis</name>
    <dbReference type="NCBI Taxonomy" id="2756131"/>
    <lineage>
        <taxon>Bacteria</taxon>
        <taxon>Bacillati</taxon>
        <taxon>Actinomycetota</taxon>
        <taxon>Actinomycetes</taxon>
        <taxon>Kitasatosporales</taxon>
        <taxon>Streptomycetaceae</taxon>
        <taxon>Streptomyces</taxon>
        <taxon>Streptomyces himalayensis</taxon>
    </lineage>
</organism>
<dbReference type="RefSeq" id="WP_181660593.1">
    <property type="nucleotide sequence ID" value="NZ_JACEHE010000020.1"/>
</dbReference>
<feature type="transmembrane region" description="Helical" evidence="2">
    <location>
        <begin position="46"/>
        <end position="63"/>
    </location>
</feature>
<gene>
    <name evidence="3" type="ORF">H1D24_28595</name>
</gene>
<keyword evidence="2" id="KW-1133">Transmembrane helix</keyword>
<sequence>MHSSCLVPRLLEGACKVIVALGAVYAALVLLLAHPDALLITYKHGGLTPLIIIFAGACADWLCLRLIRSRTRPPIVLVIGTVCAVGLLTVLWWGTRGTVEEQHITPSPPSGRFQQSQPPGNAPGTVQPPAPPSAGP</sequence>
<dbReference type="EMBL" id="JACEHE010000020">
    <property type="protein sequence ID" value="MBA2949670.1"/>
    <property type="molecule type" value="Genomic_DNA"/>
</dbReference>
<feature type="transmembrane region" description="Helical" evidence="2">
    <location>
        <begin position="14"/>
        <end position="34"/>
    </location>
</feature>
<feature type="region of interest" description="Disordered" evidence="1">
    <location>
        <begin position="101"/>
        <end position="136"/>
    </location>
</feature>
<dbReference type="AlphaFoldDB" id="A0A7W0IBM2"/>